<dbReference type="SUPFAM" id="SSF81665">
    <property type="entry name" value="Calcium ATPase, transmembrane domain M"/>
    <property type="match status" value="1"/>
</dbReference>
<evidence type="ECO:0000256" key="8">
    <source>
        <dbReference type="ARBA" id="ARBA00022553"/>
    </source>
</evidence>
<dbReference type="NCBIfam" id="TIGR01524">
    <property type="entry name" value="ATPase-IIIB_Mg"/>
    <property type="match status" value="1"/>
</dbReference>
<feature type="transmembrane region" description="Helical" evidence="20">
    <location>
        <begin position="868"/>
        <end position="890"/>
    </location>
</feature>
<gene>
    <name evidence="22" type="primary">mgtB</name>
    <name evidence="22" type="ORF">NCTC1934_00920</name>
</gene>
<dbReference type="SUPFAM" id="SSF81653">
    <property type="entry name" value="Calcium ATPase, transduction domain A"/>
    <property type="match status" value="1"/>
</dbReference>
<keyword evidence="8" id="KW-0597">Phosphoprotein</keyword>
<feature type="transmembrane region" description="Helical" evidence="20">
    <location>
        <begin position="701"/>
        <end position="723"/>
    </location>
</feature>
<evidence type="ECO:0000256" key="6">
    <source>
        <dbReference type="ARBA" id="ARBA00022475"/>
    </source>
</evidence>
<organism evidence="22 23">
    <name type="scientific">Nocardia otitidiscaviarum</name>
    <dbReference type="NCBI Taxonomy" id="1823"/>
    <lineage>
        <taxon>Bacteria</taxon>
        <taxon>Bacillati</taxon>
        <taxon>Actinomycetota</taxon>
        <taxon>Actinomycetes</taxon>
        <taxon>Mycobacteriales</taxon>
        <taxon>Nocardiaceae</taxon>
        <taxon>Nocardia</taxon>
    </lineage>
</organism>
<reference evidence="22 23" key="1">
    <citation type="submission" date="2018-06" db="EMBL/GenBank/DDBJ databases">
        <authorList>
            <consortium name="Pathogen Informatics"/>
            <person name="Doyle S."/>
        </authorList>
    </citation>
    <scope>NUCLEOTIDE SEQUENCE [LARGE SCALE GENOMIC DNA]</scope>
    <source>
        <strain evidence="22 23">NCTC1934</strain>
    </source>
</reference>
<dbReference type="SFLD" id="SFLDG00002">
    <property type="entry name" value="C1.7:_P-type_atpase_like"/>
    <property type="match status" value="1"/>
</dbReference>
<dbReference type="InterPro" id="IPR001757">
    <property type="entry name" value="P_typ_ATPase"/>
</dbReference>
<dbReference type="CDD" id="cd02077">
    <property type="entry name" value="P-type_ATPase_Mg"/>
    <property type="match status" value="1"/>
</dbReference>
<evidence type="ECO:0000256" key="13">
    <source>
        <dbReference type="ARBA" id="ARBA00022967"/>
    </source>
</evidence>
<evidence type="ECO:0000256" key="3">
    <source>
        <dbReference type="ARBA" id="ARBA00008746"/>
    </source>
</evidence>
<evidence type="ECO:0000259" key="21">
    <source>
        <dbReference type="SMART" id="SM00831"/>
    </source>
</evidence>
<feature type="domain" description="Cation-transporting P-type ATPase N-terminal" evidence="21">
    <location>
        <begin position="42"/>
        <end position="115"/>
    </location>
</feature>
<evidence type="ECO:0000313" key="22">
    <source>
        <dbReference type="EMBL" id="SUA73478.1"/>
    </source>
</evidence>
<keyword evidence="13" id="KW-1278">Translocase</keyword>
<dbReference type="InterPro" id="IPR036412">
    <property type="entry name" value="HAD-like_sf"/>
</dbReference>
<feature type="transmembrane region" description="Helical" evidence="20">
    <location>
        <begin position="768"/>
        <end position="794"/>
    </location>
</feature>
<dbReference type="InterPro" id="IPR023214">
    <property type="entry name" value="HAD_sf"/>
</dbReference>
<dbReference type="Pfam" id="PF00689">
    <property type="entry name" value="Cation_ATPase_C"/>
    <property type="match status" value="1"/>
</dbReference>
<dbReference type="GO" id="GO:0005886">
    <property type="term" value="C:plasma membrane"/>
    <property type="evidence" value="ECO:0007669"/>
    <property type="project" value="UniProtKB-SubCell"/>
</dbReference>
<dbReference type="EC" id="7.2.2.14" evidence="4"/>
<dbReference type="SFLD" id="SFLDS00003">
    <property type="entry name" value="Haloacid_Dehalogenase"/>
    <property type="match status" value="1"/>
</dbReference>
<dbReference type="InterPro" id="IPR006415">
    <property type="entry name" value="P-type_ATPase_IIIB"/>
</dbReference>
<feature type="transmembrane region" description="Helical" evidence="20">
    <location>
        <begin position="289"/>
        <end position="307"/>
    </location>
</feature>
<evidence type="ECO:0000313" key="23">
    <source>
        <dbReference type="Proteomes" id="UP000255467"/>
    </source>
</evidence>
<dbReference type="Gene3D" id="1.20.1110.10">
    <property type="entry name" value="Calcium-transporting ATPase, transmembrane domain"/>
    <property type="match status" value="1"/>
</dbReference>
<evidence type="ECO:0000256" key="14">
    <source>
        <dbReference type="ARBA" id="ARBA00022989"/>
    </source>
</evidence>
<feature type="transmembrane region" description="Helical" evidence="20">
    <location>
        <begin position="94"/>
        <end position="112"/>
    </location>
</feature>
<feature type="region of interest" description="Disordered" evidence="19">
    <location>
        <begin position="1"/>
        <end position="31"/>
    </location>
</feature>
<keyword evidence="7" id="KW-0997">Cell inner membrane</keyword>
<dbReference type="GO" id="GO:0005524">
    <property type="term" value="F:ATP binding"/>
    <property type="evidence" value="ECO:0007669"/>
    <property type="project" value="UniProtKB-KW"/>
</dbReference>
<dbReference type="NCBIfam" id="NF011702">
    <property type="entry name" value="PRK15122.1"/>
    <property type="match status" value="1"/>
</dbReference>
<keyword evidence="6" id="KW-1003">Cell membrane</keyword>
<dbReference type="Gene3D" id="2.70.150.10">
    <property type="entry name" value="Calcium-transporting ATPase, cytoplasmic transduction domain A"/>
    <property type="match status" value="1"/>
</dbReference>
<feature type="transmembrane region" description="Helical" evidence="20">
    <location>
        <begin position="118"/>
        <end position="135"/>
    </location>
</feature>
<dbReference type="PROSITE" id="PS00154">
    <property type="entry name" value="ATPASE_E1_E2"/>
    <property type="match status" value="1"/>
</dbReference>
<keyword evidence="14 20" id="KW-1133">Transmembrane helix</keyword>
<dbReference type="PRINTS" id="PR01836">
    <property type="entry name" value="MGATPASE"/>
</dbReference>
<protein>
    <recommendedName>
        <fullName evidence="5">Magnesium-transporting ATPase, P-type 1</fullName>
        <ecNumber evidence="4">7.2.2.14</ecNumber>
    </recommendedName>
    <alternativeName>
        <fullName evidence="16">Mg(2+) transport ATPase, P-type 1</fullName>
    </alternativeName>
</protein>
<dbReference type="InterPro" id="IPR023298">
    <property type="entry name" value="ATPase_P-typ_TM_dom_sf"/>
</dbReference>
<proteinExistence type="inferred from homology"/>
<keyword evidence="15 20" id="KW-0472">Membrane</keyword>
<comment type="function">
    <text evidence="1">Mediates magnesium influx to the cytosol.</text>
</comment>
<dbReference type="InterPro" id="IPR006068">
    <property type="entry name" value="ATPase_P-typ_cation-transptr_C"/>
</dbReference>
<accession>A0A378Y9G2</accession>
<dbReference type="GO" id="GO:0015444">
    <property type="term" value="F:P-type magnesium transporter activity"/>
    <property type="evidence" value="ECO:0007669"/>
    <property type="project" value="UniProtKB-EC"/>
</dbReference>
<comment type="catalytic activity">
    <reaction evidence="18">
        <text>ATP + H2O = ADP + phosphate + H(+)</text>
        <dbReference type="Rhea" id="RHEA:13065"/>
        <dbReference type="ChEBI" id="CHEBI:15377"/>
        <dbReference type="ChEBI" id="CHEBI:15378"/>
        <dbReference type="ChEBI" id="CHEBI:30616"/>
        <dbReference type="ChEBI" id="CHEBI:43474"/>
        <dbReference type="ChEBI" id="CHEBI:456216"/>
    </reaction>
</comment>
<dbReference type="EMBL" id="UGRY01000002">
    <property type="protein sequence ID" value="SUA73478.1"/>
    <property type="molecule type" value="Genomic_DNA"/>
</dbReference>
<dbReference type="AlphaFoldDB" id="A0A378Y9G2"/>
<evidence type="ECO:0000256" key="7">
    <source>
        <dbReference type="ARBA" id="ARBA00022519"/>
    </source>
</evidence>
<dbReference type="SFLD" id="SFLDF00027">
    <property type="entry name" value="p-type_atpase"/>
    <property type="match status" value="1"/>
</dbReference>
<evidence type="ECO:0000256" key="18">
    <source>
        <dbReference type="ARBA" id="ARBA00049360"/>
    </source>
</evidence>
<name>A0A378Y9G2_9NOCA</name>
<evidence type="ECO:0000256" key="16">
    <source>
        <dbReference type="ARBA" id="ARBA00029806"/>
    </source>
</evidence>
<dbReference type="SUPFAM" id="SSF56784">
    <property type="entry name" value="HAD-like"/>
    <property type="match status" value="1"/>
</dbReference>
<feature type="transmembrane region" description="Helical" evidence="20">
    <location>
        <begin position="836"/>
        <end position="856"/>
    </location>
</feature>
<dbReference type="STRING" id="1406858.GCA_000710895_01073"/>
<dbReference type="Proteomes" id="UP000255467">
    <property type="component" value="Unassembled WGS sequence"/>
</dbReference>
<comment type="catalytic activity">
    <reaction evidence="17">
        <text>Mg(2+)(out) + ATP + H2O = Mg(2+)(in) + ADP + phosphate + H(+)</text>
        <dbReference type="Rhea" id="RHEA:10260"/>
        <dbReference type="ChEBI" id="CHEBI:15377"/>
        <dbReference type="ChEBI" id="CHEBI:15378"/>
        <dbReference type="ChEBI" id="CHEBI:18420"/>
        <dbReference type="ChEBI" id="CHEBI:30616"/>
        <dbReference type="ChEBI" id="CHEBI:43474"/>
        <dbReference type="ChEBI" id="CHEBI:456216"/>
        <dbReference type="EC" id="7.2.2.14"/>
    </reaction>
</comment>
<evidence type="ECO:0000256" key="4">
    <source>
        <dbReference type="ARBA" id="ARBA00012786"/>
    </source>
</evidence>
<keyword evidence="22" id="KW-0378">Hydrolase</keyword>
<evidence type="ECO:0000256" key="5">
    <source>
        <dbReference type="ARBA" id="ARBA00013555"/>
    </source>
</evidence>
<dbReference type="InterPro" id="IPR044492">
    <property type="entry name" value="P_typ_ATPase_HD_dom"/>
</dbReference>
<dbReference type="RefSeq" id="WP_255222253.1">
    <property type="nucleotide sequence ID" value="NZ_UGRY01000002.1"/>
</dbReference>
<sequence>MTMSTPLSLQRPEPPTHRPSRRERRAAELEDRTRAVGAKLVGISARPAKQVLHDLDSVRAGLDHADADQRLAQYGPNKIAHEYVPHWLVQLVRAFGNPFILVLAGLAVVLYLTGDAEGVITIGIMITISTLIRFWQEFRSNRAAEALTRLVTTTAAVVRRDAGAPRGRAREIPMAEVVPGDIVHLAAGDLVPADMRLIAAKDLMVAQAALTGESLPVEKADTTTGDTRRHTRPDPAEADNLVLMGTSVTSGTGTGVVVATGSDTYFGSMADIMVGAHPETAFDTGVKRVAYLLIRFMLVMVPVVFVVNGWNQGDWTSAFLFAVAVAVGLTPEMLPVVVTANLAKGAVAMSKRKVVVKRLSAIQNLGGMDVLCTDKTGTLTEDRVVLDRYLDMHGRPSDEVLRLAYLNSHFQTGLRNLLDRAVIDRMDEAEEVVVDSRYRLADEIPFDFVRRRMSVVLSDRLGGPAENQLVCKGAVEEVVALCRFARDGDREIAMSPELRERVIDVAERTNREGLRVVAVATRAVPIRDRYTATDETELTLVGFLAFLDPPKQDAAAALKALADNGVEVKVITGDSELVAARVCAGVGLAVGEPVTGTRLELTDDADLPELVERTTLFAKIDPAQKARIVRTLHARGHTVGFLGDGINDAAALREADVGISVDTAVDIARESADIILLEKDLMVLERGVIEGRRTFGNTMKYIKMTASSNFGNVFSVLVASAFLPFQPMLAVHLLVQNLLYDISQLSIPWDRMDEEYLRKPQQWNARDLGRFMLCIGPTSSIFDMSTFALMWFVFQANSPEHQTLFQSGWFIEGLLSQTLIVHLIRTRKLPFLQSRAALPVLLTTGTIMAVGIWLPFSPLADVLRMQALPLAYFPWLVLTLLSYCLVAQLAKTLYIRKFGRWL</sequence>
<feature type="transmembrane region" description="Helical" evidence="20">
    <location>
        <begin position="319"/>
        <end position="343"/>
    </location>
</feature>
<evidence type="ECO:0000256" key="11">
    <source>
        <dbReference type="ARBA" id="ARBA00022840"/>
    </source>
</evidence>
<dbReference type="Gene3D" id="3.40.1110.10">
    <property type="entry name" value="Calcium-transporting ATPase, cytoplasmic domain N"/>
    <property type="match status" value="1"/>
</dbReference>
<evidence type="ECO:0000256" key="12">
    <source>
        <dbReference type="ARBA" id="ARBA00022842"/>
    </source>
</evidence>
<evidence type="ECO:0000256" key="19">
    <source>
        <dbReference type="SAM" id="MobiDB-lite"/>
    </source>
</evidence>
<keyword evidence="23" id="KW-1185">Reference proteome</keyword>
<dbReference type="Pfam" id="PF13246">
    <property type="entry name" value="Cation_ATPase"/>
    <property type="match status" value="1"/>
</dbReference>
<dbReference type="PANTHER" id="PTHR42861">
    <property type="entry name" value="CALCIUM-TRANSPORTING ATPASE"/>
    <property type="match status" value="1"/>
</dbReference>
<evidence type="ECO:0000256" key="10">
    <source>
        <dbReference type="ARBA" id="ARBA00022741"/>
    </source>
</evidence>
<evidence type="ECO:0000256" key="20">
    <source>
        <dbReference type="SAM" id="Phobius"/>
    </source>
</evidence>
<dbReference type="SMART" id="SM00831">
    <property type="entry name" value="Cation_ATPase_N"/>
    <property type="match status" value="1"/>
</dbReference>
<keyword evidence="9 20" id="KW-0812">Transmembrane</keyword>
<dbReference type="InterPro" id="IPR004014">
    <property type="entry name" value="ATPase_P-typ_cation-transptr_N"/>
</dbReference>
<dbReference type="InterPro" id="IPR059000">
    <property type="entry name" value="ATPase_P-type_domA"/>
</dbReference>
<evidence type="ECO:0000256" key="9">
    <source>
        <dbReference type="ARBA" id="ARBA00022692"/>
    </source>
</evidence>
<dbReference type="Pfam" id="PF00122">
    <property type="entry name" value="E1-E2_ATPase"/>
    <property type="match status" value="1"/>
</dbReference>
<dbReference type="InterPro" id="IPR023299">
    <property type="entry name" value="ATPase_P-typ_cyto_dom_N"/>
</dbReference>
<dbReference type="InterPro" id="IPR008250">
    <property type="entry name" value="ATPase_P-typ_transduc_dom_A_sf"/>
</dbReference>
<dbReference type="InterPro" id="IPR018303">
    <property type="entry name" value="ATPase_P-typ_P_site"/>
</dbReference>
<dbReference type="NCBIfam" id="TIGR01494">
    <property type="entry name" value="ATPase_P-type"/>
    <property type="match status" value="2"/>
</dbReference>
<dbReference type="Pfam" id="PF00690">
    <property type="entry name" value="Cation_ATPase_N"/>
    <property type="match status" value="1"/>
</dbReference>
<dbReference type="GO" id="GO:0016887">
    <property type="term" value="F:ATP hydrolysis activity"/>
    <property type="evidence" value="ECO:0007669"/>
    <property type="project" value="InterPro"/>
</dbReference>
<comment type="similarity">
    <text evidence="3">Belongs to the cation transport ATPase (P-type) (TC 3.A.3) family. Type IIIB subfamily.</text>
</comment>
<keyword evidence="10" id="KW-0547">Nucleotide-binding</keyword>
<comment type="subcellular location">
    <subcellularLocation>
        <location evidence="2">Cell inner membrane</location>
        <topology evidence="2">Multi-pass membrane protein</topology>
    </subcellularLocation>
</comment>
<keyword evidence="11" id="KW-0067">ATP-binding</keyword>
<evidence type="ECO:0000256" key="15">
    <source>
        <dbReference type="ARBA" id="ARBA00023136"/>
    </source>
</evidence>
<evidence type="ECO:0000256" key="17">
    <source>
        <dbReference type="ARBA" id="ARBA00047295"/>
    </source>
</evidence>
<dbReference type="Gene3D" id="3.40.50.1000">
    <property type="entry name" value="HAD superfamily/HAD-like"/>
    <property type="match status" value="1"/>
</dbReference>
<evidence type="ECO:0000256" key="1">
    <source>
        <dbReference type="ARBA" id="ARBA00003954"/>
    </source>
</evidence>
<evidence type="ECO:0000256" key="2">
    <source>
        <dbReference type="ARBA" id="ARBA00004429"/>
    </source>
</evidence>
<keyword evidence="12" id="KW-0460">Magnesium</keyword>